<feature type="compositionally biased region" description="Pro residues" evidence="11">
    <location>
        <begin position="464"/>
        <end position="473"/>
    </location>
</feature>
<dbReference type="Gene3D" id="3.40.50.150">
    <property type="entry name" value="Vaccinia Virus protein VP39"/>
    <property type="match status" value="1"/>
</dbReference>
<dbReference type="InterPro" id="IPR057285">
    <property type="entry name" value="Pre-PUA_NSUN2"/>
</dbReference>
<dbReference type="EMBL" id="MCGN01000001">
    <property type="protein sequence ID" value="ORZ02295.1"/>
    <property type="molecule type" value="Genomic_DNA"/>
</dbReference>
<dbReference type="PRINTS" id="PR02011">
    <property type="entry name" value="RCMTNCL1"/>
</dbReference>
<dbReference type="InParanoid" id="A0A1X2HRS4"/>
<dbReference type="PANTHER" id="PTHR22808">
    <property type="entry name" value="NCL1 YEAST -RELATED NOL1/NOP2/FMU SUN DOMAIN-CONTAINING"/>
    <property type="match status" value="1"/>
</dbReference>
<feature type="region of interest" description="Disordered" evidence="11">
    <location>
        <begin position="678"/>
        <end position="707"/>
    </location>
</feature>
<dbReference type="Pfam" id="PF25376">
    <property type="entry name" value="Pre-PUA_NSUN2"/>
    <property type="match status" value="1"/>
</dbReference>
<feature type="compositionally biased region" description="Basic and acidic residues" evidence="11">
    <location>
        <begin position="697"/>
        <end position="707"/>
    </location>
</feature>
<dbReference type="GO" id="GO:0005737">
    <property type="term" value="C:cytoplasm"/>
    <property type="evidence" value="ECO:0007669"/>
    <property type="project" value="TreeGrafter"/>
</dbReference>
<feature type="binding site" evidence="10">
    <location>
        <position position="252"/>
    </location>
    <ligand>
        <name>S-adenosyl-L-methionine</name>
        <dbReference type="ChEBI" id="CHEBI:59789"/>
    </ligand>
</feature>
<keyword evidence="9" id="KW-0539">Nucleus</keyword>
<dbReference type="FunCoup" id="A0A1X2HRS4">
    <property type="interactions" value="1054"/>
</dbReference>
<accession>A0A1X2HRS4</accession>
<name>A0A1X2HRS4_SYNRA</name>
<dbReference type="InterPro" id="IPR001678">
    <property type="entry name" value="MeTrfase_RsmB-F_NOP2_dom"/>
</dbReference>
<evidence type="ECO:0000256" key="3">
    <source>
        <dbReference type="ARBA" id="ARBA00022555"/>
    </source>
</evidence>
<evidence type="ECO:0000313" key="13">
    <source>
        <dbReference type="EMBL" id="ORZ02295.1"/>
    </source>
</evidence>
<feature type="compositionally biased region" description="Acidic residues" evidence="11">
    <location>
        <begin position="447"/>
        <end position="456"/>
    </location>
</feature>
<evidence type="ECO:0000256" key="4">
    <source>
        <dbReference type="ARBA" id="ARBA00022603"/>
    </source>
</evidence>
<dbReference type="InterPro" id="IPR029063">
    <property type="entry name" value="SAM-dependent_MTases_sf"/>
</dbReference>
<feature type="domain" description="SAM-dependent MTase RsmB/NOP-type" evidence="12">
    <location>
        <begin position="52"/>
        <end position="412"/>
    </location>
</feature>
<reference evidence="13 14" key="1">
    <citation type="submission" date="2016-07" db="EMBL/GenBank/DDBJ databases">
        <title>Pervasive Adenine N6-methylation of Active Genes in Fungi.</title>
        <authorList>
            <consortium name="DOE Joint Genome Institute"/>
            <person name="Mondo S.J."/>
            <person name="Dannebaum R.O."/>
            <person name="Kuo R.C."/>
            <person name="Labutti K."/>
            <person name="Haridas S."/>
            <person name="Kuo A."/>
            <person name="Salamov A."/>
            <person name="Ahrendt S.R."/>
            <person name="Lipzen A."/>
            <person name="Sullivan W."/>
            <person name="Andreopoulos W.B."/>
            <person name="Clum A."/>
            <person name="Lindquist E."/>
            <person name="Daum C."/>
            <person name="Ramamoorthy G.K."/>
            <person name="Gryganskyi A."/>
            <person name="Culley D."/>
            <person name="Magnuson J.K."/>
            <person name="James T.Y."/>
            <person name="O'Malley M.A."/>
            <person name="Stajich J.E."/>
            <person name="Spatafora J.W."/>
            <person name="Visel A."/>
            <person name="Grigoriev I.V."/>
        </authorList>
    </citation>
    <scope>NUCLEOTIDE SEQUENCE [LARGE SCALE GENOMIC DNA]</scope>
    <source>
        <strain evidence="13 14">NRRL 2496</strain>
    </source>
</reference>
<evidence type="ECO:0000256" key="10">
    <source>
        <dbReference type="PROSITE-ProRule" id="PRU01023"/>
    </source>
</evidence>
<dbReference type="AlphaFoldDB" id="A0A1X2HRS4"/>
<dbReference type="InterPro" id="IPR023267">
    <property type="entry name" value="RCMT"/>
</dbReference>
<evidence type="ECO:0000256" key="5">
    <source>
        <dbReference type="ARBA" id="ARBA00022679"/>
    </source>
</evidence>
<evidence type="ECO:0000256" key="6">
    <source>
        <dbReference type="ARBA" id="ARBA00022691"/>
    </source>
</evidence>
<dbReference type="Pfam" id="PF25378">
    <property type="entry name" value="PUA_NSUN2"/>
    <property type="match status" value="1"/>
</dbReference>
<feature type="binding site" evidence="10">
    <location>
        <position position="201"/>
    </location>
    <ligand>
        <name>S-adenosyl-L-methionine</name>
        <dbReference type="ChEBI" id="CHEBI:59789"/>
    </ligand>
</feature>
<keyword evidence="8 10" id="KW-0694">RNA-binding</keyword>
<feature type="active site" description="Nucleophile" evidence="10">
    <location>
        <position position="305"/>
    </location>
</feature>
<keyword evidence="5 10" id="KW-0808">Transferase</keyword>
<evidence type="ECO:0000256" key="8">
    <source>
        <dbReference type="ARBA" id="ARBA00022884"/>
    </source>
</evidence>
<proteinExistence type="inferred from homology"/>
<keyword evidence="7" id="KW-0819">tRNA processing</keyword>
<dbReference type="PROSITE" id="PS51686">
    <property type="entry name" value="SAM_MT_RSMB_NOP"/>
    <property type="match status" value="1"/>
</dbReference>
<feature type="binding site" evidence="10">
    <location>
        <position position="228"/>
    </location>
    <ligand>
        <name>S-adenosyl-L-methionine</name>
        <dbReference type="ChEBI" id="CHEBI:59789"/>
    </ligand>
</feature>
<feature type="compositionally biased region" description="Basic and acidic residues" evidence="11">
    <location>
        <begin position="10"/>
        <end position="24"/>
    </location>
</feature>
<dbReference type="GO" id="GO:0030488">
    <property type="term" value="P:tRNA methylation"/>
    <property type="evidence" value="ECO:0007669"/>
    <property type="project" value="TreeGrafter"/>
</dbReference>
<dbReference type="OrthoDB" id="6093671at2759"/>
<dbReference type="GO" id="GO:0005634">
    <property type="term" value="C:nucleus"/>
    <property type="evidence" value="ECO:0007669"/>
    <property type="project" value="UniProtKB-SubCell"/>
</dbReference>
<dbReference type="Pfam" id="PF01189">
    <property type="entry name" value="Methyltr_RsmB-F"/>
    <property type="match status" value="1"/>
</dbReference>
<dbReference type="InterPro" id="IPR018314">
    <property type="entry name" value="RsmB/NOL1/NOP2-like_CS"/>
</dbReference>
<dbReference type="InterPro" id="IPR057286">
    <property type="entry name" value="PUA_NSUN2"/>
</dbReference>
<comment type="similarity">
    <text evidence="2 10">Belongs to the class I-like SAM-binding methyltransferase superfamily. RsmB/NOP family.</text>
</comment>
<feature type="compositionally biased region" description="Low complexity" evidence="11">
    <location>
        <begin position="685"/>
        <end position="696"/>
    </location>
</feature>
<comment type="subcellular location">
    <subcellularLocation>
        <location evidence="1">Nucleus</location>
    </subcellularLocation>
</comment>
<keyword evidence="6 10" id="KW-0949">S-adenosyl-L-methionine</keyword>
<dbReference type="InterPro" id="IPR049560">
    <property type="entry name" value="MeTrfase_RsmB-F_NOP2_cat"/>
</dbReference>
<keyword evidence="4 10" id="KW-0489">Methyltransferase</keyword>
<feature type="region of interest" description="Disordered" evidence="11">
    <location>
        <begin position="442"/>
        <end position="480"/>
    </location>
</feature>
<dbReference type="GO" id="GO:0016428">
    <property type="term" value="F:tRNA (cytidine-5-)-methyltransferase activity"/>
    <property type="evidence" value="ECO:0007669"/>
    <property type="project" value="InterPro"/>
</dbReference>
<dbReference type="PANTHER" id="PTHR22808:SF1">
    <property type="entry name" value="RNA CYTOSINE-C(5)-METHYLTRANSFERASE NSUN2-RELATED"/>
    <property type="match status" value="1"/>
</dbReference>
<gene>
    <name evidence="13" type="ORF">BCR43DRAFT_449069</name>
</gene>
<keyword evidence="3" id="KW-0820">tRNA-binding</keyword>
<protein>
    <submittedName>
        <fullName evidence="13">S-adenosyl-L-methionine-dependent methyltransferase</fullName>
    </submittedName>
</protein>
<dbReference type="SUPFAM" id="SSF53335">
    <property type="entry name" value="S-adenosyl-L-methionine-dependent methyltransferases"/>
    <property type="match status" value="1"/>
</dbReference>
<evidence type="ECO:0000313" key="14">
    <source>
        <dbReference type="Proteomes" id="UP000242180"/>
    </source>
</evidence>
<dbReference type="Proteomes" id="UP000242180">
    <property type="component" value="Unassembled WGS sequence"/>
</dbReference>
<evidence type="ECO:0000256" key="9">
    <source>
        <dbReference type="ARBA" id="ARBA00023242"/>
    </source>
</evidence>
<dbReference type="STRING" id="13706.A0A1X2HRS4"/>
<dbReference type="InterPro" id="IPR023270">
    <property type="entry name" value="RCMT_NCL1"/>
</dbReference>
<evidence type="ECO:0000256" key="1">
    <source>
        <dbReference type="ARBA" id="ARBA00004123"/>
    </source>
</evidence>
<feature type="binding site" evidence="10">
    <location>
        <begin position="170"/>
        <end position="176"/>
    </location>
    <ligand>
        <name>S-adenosyl-L-methionine</name>
        <dbReference type="ChEBI" id="CHEBI:59789"/>
    </ligand>
</feature>
<sequence length="707" mass="79802">MGKRRGGGRNKKDQQAWDRSKTNYKDVERDNAQFKEYYLSQNMLSPEEFEQFYEALKKPLPATFRITGTKRHAQEILEVLESVLIPSMHQITVDGQEYKPPAPLDWYPDRLGWQANVPRSVLRKSPEFARFQRFMVAESESGNISRQEAVSMVPPLLMDIQPHHWVLDMCAAPGSKTAQIIEALHANDTEALPTGLVVANDANYKRCHMLVHQTKRLQSPCFMATNHDASLFPSIHVAGAKASWQFDRVLCDVPCSGDGTLRKNESIWQSWKYDDGLSLHKLQVQIFLRGVQLTKVGGRIVYSTCSFNPIENEAVVAEVLRLTDGALELQDVSHMIPGLKRKPGLTTWQVRDKEGKPITSVNDLDKERHQRRFPVSAFPPPNAADLHLERCLRIYPHMQDTGGFFVAVFEKTKPVAAADHAADLDPSALEEEEARDDALLKSVNPEEKEEEDEEQGEGVTVPTKRPPSSPPVPTKRARQDVHKMQEAPFEIMDPDCSDVRILTDYYKLSPEFPKDQYILRSDSMSRNRTIYFCSAAVKSVLQSPDFERLHLVFTGVRLFVRQGGAAGSEGDEFRLTSEGIPLLERVIVDQHRQVSVPESALRTVLEHNNPALRDFDDTTRPILESLDVGCHILHMRISKAMDKPLKSPFTLLLPTMRAKDSVNVMVNKIEKRSLYERILGPPDTNQSNANNGSNASAEERGEGEKTP</sequence>
<dbReference type="OMA" id="TQRKHFQ"/>
<evidence type="ECO:0000256" key="11">
    <source>
        <dbReference type="SAM" id="MobiDB-lite"/>
    </source>
</evidence>
<dbReference type="PRINTS" id="PR02008">
    <property type="entry name" value="RCMTFAMILY"/>
</dbReference>
<evidence type="ECO:0000256" key="7">
    <source>
        <dbReference type="ARBA" id="ARBA00022694"/>
    </source>
</evidence>
<keyword evidence="14" id="KW-1185">Reference proteome</keyword>
<organism evidence="13 14">
    <name type="scientific">Syncephalastrum racemosum</name>
    <name type="common">Filamentous fungus</name>
    <dbReference type="NCBI Taxonomy" id="13706"/>
    <lineage>
        <taxon>Eukaryota</taxon>
        <taxon>Fungi</taxon>
        <taxon>Fungi incertae sedis</taxon>
        <taxon>Mucoromycota</taxon>
        <taxon>Mucoromycotina</taxon>
        <taxon>Mucoromycetes</taxon>
        <taxon>Mucorales</taxon>
        <taxon>Syncephalastraceae</taxon>
        <taxon>Syncephalastrum</taxon>
    </lineage>
</organism>
<evidence type="ECO:0000256" key="2">
    <source>
        <dbReference type="ARBA" id="ARBA00007494"/>
    </source>
</evidence>
<comment type="caution">
    <text evidence="13">The sequence shown here is derived from an EMBL/GenBank/DDBJ whole genome shotgun (WGS) entry which is preliminary data.</text>
</comment>
<feature type="region of interest" description="Disordered" evidence="11">
    <location>
        <begin position="1"/>
        <end position="24"/>
    </location>
</feature>
<evidence type="ECO:0000259" key="12">
    <source>
        <dbReference type="PROSITE" id="PS51686"/>
    </source>
</evidence>
<dbReference type="PROSITE" id="PS01153">
    <property type="entry name" value="NOL1_NOP2_SUN"/>
    <property type="match status" value="1"/>
</dbReference>
<dbReference type="GO" id="GO:0000049">
    <property type="term" value="F:tRNA binding"/>
    <property type="evidence" value="ECO:0007669"/>
    <property type="project" value="UniProtKB-KW"/>
</dbReference>